<keyword evidence="5" id="KW-1185">Reference proteome</keyword>
<sequence length="320" mass="35808">MRYELESVPNDYISSLELIDELDQLVVTSWNGSLNIYKINYQDKNCRLVQTVTASAPILSSCYLRIDSSYYLYIGTIDGEVFKVDLDNGVLESTKNQIARNGISGLCRYGSKLIAGSWDGYLQLINPSTNTVDMSTQLPTKCFSMSINNNILLVASTQCKVLELTLPLVQDAQCKIVDSGQVFQIRDIVITPEGDGFVCTGIDGRVSVEFFNQVTERFAFRCHKYNLEDTVMAYPVNAIKFIPNTDTFFTGGSDGCVSAWHLKKKTKTRQLDKFNENSVVKLACNSKVLCVATSDDSFKTNAVIDENIELEPSRVYLEFL</sequence>
<name>A0ABR4NPK6_9SACH</name>
<dbReference type="EMBL" id="JBEVYD010000010">
    <property type="protein sequence ID" value="KAL3230033.1"/>
    <property type="molecule type" value="Genomic_DNA"/>
</dbReference>
<dbReference type="InterPro" id="IPR036322">
    <property type="entry name" value="WD40_repeat_dom_sf"/>
</dbReference>
<gene>
    <name evidence="4" type="ORF">RNJ44_01396</name>
</gene>
<feature type="repeat" description="WD" evidence="3">
    <location>
        <begin position="236"/>
        <end position="270"/>
    </location>
</feature>
<comment type="caution">
    <text evidence="4">The sequence shown here is derived from an EMBL/GenBank/DDBJ whole genome shotgun (WGS) entry which is preliminary data.</text>
</comment>
<accession>A0ABR4NPK6</accession>
<dbReference type="PANTHER" id="PTHR10971">
    <property type="entry name" value="MRNA EXPORT FACTOR AND BUB3"/>
    <property type="match status" value="1"/>
</dbReference>
<keyword evidence="1 3" id="KW-0853">WD repeat</keyword>
<dbReference type="Gene3D" id="2.130.10.10">
    <property type="entry name" value="YVTN repeat-like/Quinoprotein amine dehydrogenase"/>
    <property type="match status" value="1"/>
</dbReference>
<proteinExistence type="predicted"/>
<dbReference type="InterPro" id="IPR015943">
    <property type="entry name" value="WD40/YVTN_repeat-like_dom_sf"/>
</dbReference>
<dbReference type="Pfam" id="PF00400">
    <property type="entry name" value="WD40"/>
    <property type="match status" value="1"/>
</dbReference>
<dbReference type="InterPro" id="IPR001680">
    <property type="entry name" value="WD40_rpt"/>
</dbReference>
<reference evidence="4 5" key="1">
    <citation type="submission" date="2024-05" db="EMBL/GenBank/DDBJ databases">
        <title>Long read based assembly of the Candida bracarensis genome reveals expanded adhesin content.</title>
        <authorList>
            <person name="Marcet-Houben M."/>
            <person name="Ksiezopolska E."/>
            <person name="Gabaldon T."/>
        </authorList>
    </citation>
    <scope>NUCLEOTIDE SEQUENCE [LARGE SCALE GENOMIC DNA]</scope>
    <source>
        <strain evidence="4 5">CBM6</strain>
    </source>
</reference>
<dbReference type="SUPFAM" id="SSF50978">
    <property type="entry name" value="WD40 repeat-like"/>
    <property type="match status" value="1"/>
</dbReference>
<dbReference type="SMART" id="SM00320">
    <property type="entry name" value="WD40"/>
    <property type="match status" value="4"/>
</dbReference>
<organism evidence="4 5">
    <name type="scientific">Nakaseomyces bracarensis</name>
    <dbReference type="NCBI Taxonomy" id="273131"/>
    <lineage>
        <taxon>Eukaryota</taxon>
        <taxon>Fungi</taxon>
        <taxon>Dikarya</taxon>
        <taxon>Ascomycota</taxon>
        <taxon>Saccharomycotina</taxon>
        <taxon>Saccharomycetes</taxon>
        <taxon>Saccharomycetales</taxon>
        <taxon>Saccharomycetaceae</taxon>
        <taxon>Nakaseomyces</taxon>
    </lineage>
</organism>
<evidence type="ECO:0000313" key="4">
    <source>
        <dbReference type="EMBL" id="KAL3230033.1"/>
    </source>
</evidence>
<evidence type="ECO:0000256" key="1">
    <source>
        <dbReference type="ARBA" id="ARBA00022574"/>
    </source>
</evidence>
<evidence type="ECO:0000313" key="5">
    <source>
        <dbReference type="Proteomes" id="UP001623330"/>
    </source>
</evidence>
<evidence type="ECO:0000256" key="2">
    <source>
        <dbReference type="ARBA" id="ARBA00022737"/>
    </source>
</evidence>
<keyword evidence="2" id="KW-0677">Repeat</keyword>
<evidence type="ECO:0000256" key="3">
    <source>
        <dbReference type="PROSITE-ProRule" id="PRU00221"/>
    </source>
</evidence>
<protein>
    <submittedName>
        <fullName evidence="4">Cell cycle arrest protein BUB3</fullName>
    </submittedName>
</protein>
<dbReference type="PROSITE" id="PS50082">
    <property type="entry name" value="WD_REPEATS_2"/>
    <property type="match status" value="1"/>
</dbReference>
<dbReference type="Proteomes" id="UP001623330">
    <property type="component" value="Unassembled WGS sequence"/>
</dbReference>